<dbReference type="AlphaFoldDB" id="A0A4S2KLX0"/>
<name>A0A4S2KLX0_9HYME</name>
<sequence length="106" mass="11501">MQNSIGRDDRDRRRSETKTSDRQETKDSTRQIKRDTGRQEVGGEVGPTGRIALWGGFGAWIPSLYGRGNGYSTIACNPISTDAIYPIYHTLLSGALSTPAGGRSIA</sequence>
<dbReference type="EMBL" id="QBLH01001897">
    <property type="protein sequence ID" value="TGZ50695.1"/>
    <property type="molecule type" value="Genomic_DNA"/>
</dbReference>
<protein>
    <submittedName>
        <fullName evidence="2">Uncharacterized protein</fullName>
    </submittedName>
</protein>
<comment type="caution">
    <text evidence="2">The sequence shown here is derived from an EMBL/GenBank/DDBJ whole genome shotgun (WGS) entry which is preliminary data.</text>
</comment>
<organism evidence="2 3">
    <name type="scientific">Temnothorax longispinosus</name>
    <dbReference type="NCBI Taxonomy" id="300112"/>
    <lineage>
        <taxon>Eukaryota</taxon>
        <taxon>Metazoa</taxon>
        <taxon>Ecdysozoa</taxon>
        <taxon>Arthropoda</taxon>
        <taxon>Hexapoda</taxon>
        <taxon>Insecta</taxon>
        <taxon>Pterygota</taxon>
        <taxon>Neoptera</taxon>
        <taxon>Endopterygota</taxon>
        <taxon>Hymenoptera</taxon>
        <taxon>Apocrita</taxon>
        <taxon>Aculeata</taxon>
        <taxon>Formicoidea</taxon>
        <taxon>Formicidae</taxon>
        <taxon>Myrmicinae</taxon>
        <taxon>Temnothorax</taxon>
    </lineage>
</organism>
<proteinExistence type="predicted"/>
<evidence type="ECO:0000256" key="1">
    <source>
        <dbReference type="SAM" id="MobiDB-lite"/>
    </source>
</evidence>
<reference evidence="2 3" key="1">
    <citation type="journal article" date="2019" name="Philos. Trans. R. Soc. Lond., B, Biol. Sci.">
        <title>Ant behaviour and brain gene expression of defending hosts depend on the ecological success of the intruding social parasite.</title>
        <authorList>
            <person name="Kaur R."/>
            <person name="Stoldt M."/>
            <person name="Jongepier E."/>
            <person name="Feldmeyer B."/>
            <person name="Menzel F."/>
            <person name="Bornberg-Bauer E."/>
            <person name="Foitzik S."/>
        </authorList>
    </citation>
    <scope>NUCLEOTIDE SEQUENCE [LARGE SCALE GENOMIC DNA]</scope>
    <source>
        <tissue evidence="2">Whole body</tissue>
    </source>
</reference>
<feature type="region of interest" description="Disordered" evidence="1">
    <location>
        <begin position="1"/>
        <end position="45"/>
    </location>
</feature>
<feature type="compositionally biased region" description="Basic and acidic residues" evidence="1">
    <location>
        <begin position="1"/>
        <end position="38"/>
    </location>
</feature>
<gene>
    <name evidence="2" type="ORF">DBV15_06917</name>
</gene>
<accession>A0A4S2KLX0</accession>
<evidence type="ECO:0000313" key="3">
    <source>
        <dbReference type="Proteomes" id="UP000310200"/>
    </source>
</evidence>
<keyword evidence="3" id="KW-1185">Reference proteome</keyword>
<dbReference type="Proteomes" id="UP000310200">
    <property type="component" value="Unassembled WGS sequence"/>
</dbReference>
<evidence type="ECO:0000313" key="2">
    <source>
        <dbReference type="EMBL" id="TGZ50695.1"/>
    </source>
</evidence>